<dbReference type="GO" id="GO:0016616">
    <property type="term" value="F:oxidoreductase activity, acting on the CH-OH group of donors, NAD or NADP as acceptor"/>
    <property type="evidence" value="ECO:0007669"/>
    <property type="project" value="TreeGrafter"/>
</dbReference>
<dbReference type="PANTHER" id="PTHR24322">
    <property type="entry name" value="PKSB"/>
    <property type="match status" value="1"/>
</dbReference>
<dbReference type="SUPFAM" id="SSF51735">
    <property type="entry name" value="NAD(P)-binding Rossmann-fold domains"/>
    <property type="match status" value="1"/>
</dbReference>
<evidence type="ECO:0000256" key="1">
    <source>
        <dbReference type="ARBA" id="ARBA00006484"/>
    </source>
</evidence>
<reference evidence="5 6" key="1">
    <citation type="submission" date="2020-08" db="EMBL/GenBank/DDBJ databases">
        <title>Genomic Encyclopedia of Type Strains, Phase III (KMG-III): the genomes of soil and plant-associated and newly described type strains.</title>
        <authorList>
            <person name="Whitman W."/>
        </authorList>
    </citation>
    <scope>NUCLEOTIDE SEQUENCE [LARGE SCALE GENOMIC DNA]</scope>
    <source>
        <strain evidence="5 6">CECT 8960</strain>
    </source>
</reference>
<evidence type="ECO:0000313" key="6">
    <source>
        <dbReference type="Proteomes" id="UP000520767"/>
    </source>
</evidence>
<dbReference type="EMBL" id="JACHJQ010000014">
    <property type="protein sequence ID" value="MBB4912596.1"/>
    <property type="molecule type" value="Genomic_DNA"/>
</dbReference>
<dbReference type="InterPro" id="IPR057326">
    <property type="entry name" value="KR_dom"/>
</dbReference>
<dbReference type="InterPro" id="IPR036291">
    <property type="entry name" value="NAD(P)-bd_dom_sf"/>
</dbReference>
<dbReference type="Gene3D" id="3.40.50.720">
    <property type="entry name" value="NAD(P)-binding Rossmann-like Domain"/>
    <property type="match status" value="1"/>
</dbReference>
<dbReference type="Proteomes" id="UP000520767">
    <property type="component" value="Unassembled WGS sequence"/>
</dbReference>
<evidence type="ECO:0000259" key="4">
    <source>
        <dbReference type="SMART" id="SM00822"/>
    </source>
</evidence>
<dbReference type="PROSITE" id="PS00061">
    <property type="entry name" value="ADH_SHORT"/>
    <property type="match status" value="1"/>
</dbReference>
<dbReference type="InterPro" id="IPR002347">
    <property type="entry name" value="SDR_fam"/>
</dbReference>
<evidence type="ECO:0000256" key="3">
    <source>
        <dbReference type="RuleBase" id="RU000363"/>
    </source>
</evidence>
<organism evidence="5 6">
    <name type="scientific">Actinophytocola algeriensis</name>
    <dbReference type="NCBI Taxonomy" id="1768010"/>
    <lineage>
        <taxon>Bacteria</taxon>
        <taxon>Bacillati</taxon>
        <taxon>Actinomycetota</taxon>
        <taxon>Actinomycetes</taxon>
        <taxon>Pseudonocardiales</taxon>
        <taxon>Pseudonocardiaceae</taxon>
    </lineage>
</organism>
<comment type="caution">
    <text evidence="5">The sequence shown here is derived from an EMBL/GenBank/DDBJ whole genome shotgun (WGS) entry which is preliminary data.</text>
</comment>
<protein>
    <submittedName>
        <fullName evidence="5">NAD(P)-dependent dehydrogenase (Short-subunit alcohol dehydrogenase family)</fullName>
    </submittedName>
</protein>
<evidence type="ECO:0000256" key="2">
    <source>
        <dbReference type="ARBA" id="ARBA00023002"/>
    </source>
</evidence>
<dbReference type="PANTHER" id="PTHR24322:SF736">
    <property type="entry name" value="RETINOL DEHYDROGENASE 10"/>
    <property type="match status" value="1"/>
</dbReference>
<dbReference type="PRINTS" id="PR00080">
    <property type="entry name" value="SDRFAMILY"/>
</dbReference>
<keyword evidence="6" id="KW-1185">Reference proteome</keyword>
<dbReference type="PRINTS" id="PR00081">
    <property type="entry name" value="GDHRDH"/>
</dbReference>
<dbReference type="CDD" id="cd05233">
    <property type="entry name" value="SDR_c"/>
    <property type="match status" value="1"/>
</dbReference>
<dbReference type="SMART" id="SM00822">
    <property type="entry name" value="PKS_KR"/>
    <property type="match status" value="1"/>
</dbReference>
<dbReference type="InterPro" id="IPR020904">
    <property type="entry name" value="Sc_DH/Rdtase_CS"/>
</dbReference>
<gene>
    <name evidence="5" type="ORF">FHR82_008868</name>
</gene>
<name>A0A7W7QGE4_9PSEU</name>
<evidence type="ECO:0000313" key="5">
    <source>
        <dbReference type="EMBL" id="MBB4912596.1"/>
    </source>
</evidence>
<accession>A0A7W7QGE4</accession>
<dbReference type="RefSeq" id="WP_184816570.1">
    <property type="nucleotide sequence ID" value="NZ_JACHJQ010000014.1"/>
</dbReference>
<feature type="domain" description="Ketoreductase" evidence="4">
    <location>
        <begin position="11"/>
        <end position="191"/>
    </location>
</feature>
<dbReference type="Pfam" id="PF00106">
    <property type="entry name" value="adh_short"/>
    <property type="match status" value="1"/>
</dbReference>
<dbReference type="AlphaFoldDB" id="A0A7W7QGE4"/>
<comment type="similarity">
    <text evidence="1 3">Belongs to the short-chain dehydrogenases/reductases (SDR) family.</text>
</comment>
<sequence>MARRPRSLAGKVVVITGGGRGIGAATASALVKAGASVAIGDLDLDVAKGTADEIGGDAVALPLDVTDRGGFTRFLDDVEKQLGPIDVLINNAGIMPLGPFEDEDDRTTAHQLAINLHAVIHGTREAALRMRPRRTGHVVNIASAAGKAGFPGGATYCATKHGVVGYSEAVRAELRGSGVEISVVMPAIVRTELASGLTDARFIKTVETSDVAEAIVKTLRYPRFEVFVPRSIDATFRFTRLLPRAAAEWVSRTLKGDQILLGASPEARRAYEARAAASAPTTDREIGE</sequence>
<proteinExistence type="inferred from homology"/>
<dbReference type="NCBIfam" id="NF005878">
    <property type="entry name" value="PRK07825.1"/>
    <property type="match status" value="1"/>
</dbReference>
<keyword evidence="2" id="KW-0560">Oxidoreductase</keyword>